<organism evidence="2 3">
    <name type="scientific">Paracoccus aestuarii</name>
    <dbReference type="NCBI Taxonomy" id="453842"/>
    <lineage>
        <taxon>Bacteria</taxon>
        <taxon>Pseudomonadati</taxon>
        <taxon>Pseudomonadota</taxon>
        <taxon>Alphaproteobacteria</taxon>
        <taxon>Rhodobacterales</taxon>
        <taxon>Paracoccaceae</taxon>
        <taxon>Paracoccus</taxon>
    </lineage>
</organism>
<reference evidence="2 3" key="1">
    <citation type="submission" date="2018-09" db="EMBL/GenBank/DDBJ databases">
        <title>Paracoccus onubensis nov. sp. a moderate halophilic bacterium isolated from Gruta de las Maravillas (Aracena, Spain).</title>
        <authorList>
            <person name="Jurado V."/>
            <person name="Gutierrez-Patricio S."/>
            <person name="Gonzalez-Pimentel J.L."/>
            <person name="Laiz L."/>
            <person name="Saiz-Jimenez C."/>
        </authorList>
    </citation>
    <scope>NUCLEOTIDE SEQUENCE [LARGE SCALE GENOMIC DNA]</scope>
    <source>
        <strain evidence="2 3">DSM 19484</strain>
    </source>
</reference>
<dbReference type="InterPro" id="IPR016181">
    <property type="entry name" value="Acyl_CoA_acyltransferase"/>
</dbReference>
<keyword evidence="3" id="KW-1185">Reference proteome</keyword>
<comment type="caution">
    <text evidence="2">The sequence shown here is derived from an EMBL/GenBank/DDBJ whole genome shotgun (WGS) entry which is preliminary data.</text>
</comment>
<dbReference type="SUPFAM" id="SSF55729">
    <property type="entry name" value="Acyl-CoA N-acyltransferases (Nat)"/>
    <property type="match status" value="2"/>
</dbReference>
<feature type="domain" description="N-acetyltransferase" evidence="1">
    <location>
        <begin position="190"/>
        <end position="340"/>
    </location>
</feature>
<protein>
    <submittedName>
        <fullName evidence="2">N-acetyltransferase</fullName>
    </submittedName>
</protein>
<sequence>MARSRCRPRAVPSGSFRRAEGAMDHPVILSRPWPEDAGRITRALADWDTVRWLTTLPWPYRLEDARDFIAVAGLDEYAIRMDDALVGMVQAGRVFGIWIAPDCQGRGIGQRAAVLALSRLFATGAASVQAHCLLGNHRSRHLLDRMGFVETGRLTLQSRPQGGPVEAHALELTRAGFAARHAFSVTTPRLRIDTLRPQDGPDLDRLLADPRIARMIPATAPDLGADQGDGLGLPLRLAVRRDGRMIGAVGVTADRPPMLRFLLDPDHAGQGLGQEMVAAVLAELAARHDLPEIAAECFLDDLAARHLLKNQGFRRFEDMTLPAARAEGRSAAALYRWRRGLLA</sequence>
<dbReference type="Proteomes" id="UP000285530">
    <property type="component" value="Unassembled WGS sequence"/>
</dbReference>
<evidence type="ECO:0000259" key="1">
    <source>
        <dbReference type="PROSITE" id="PS51186"/>
    </source>
</evidence>
<dbReference type="EMBL" id="QZEV01000004">
    <property type="protein sequence ID" value="RJL06981.1"/>
    <property type="molecule type" value="Genomic_DNA"/>
</dbReference>
<dbReference type="OrthoDB" id="9804153at2"/>
<keyword evidence="2" id="KW-0808">Transferase</keyword>
<dbReference type="GO" id="GO:0016747">
    <property type="term" value="F:acyltransferase activity, transferring groups other than amino-acyl groups"/>
    <property type="evidence" value="ECO:0007669"/>
    <property type="project" value="InterPro"/>
</dbReference>
<evidence type="ECO:0000313" key="3">
    <source>
        <dbReference type="Proteomes" id="UP000285530"/>
    </source>
</evidence>
<dbReference type="AlphaFoldDB" id="A0A419A1Y0"/>
<dbReference type="CDD" id="cd04301">
    <property type="entry name" value="NAT_SF"/>
    <property type="match status" value="1"/>
</dbReference>
<accession>A0A419A1Y0</accession>
<dbReference type="PROSITE" id="PS51186">
    <property type="entry name" value="GNAT"/>
    <property type="match status" value="2"/>
</dbReference>
<name>A0A419A1Y0_9RHOB</name>
<evidence type="ECO:0000313" key="2">
    <source>
        <dbReference type="EMBL" id="RJL06981.1"/>
    </source>
</evidence>
<dbReference type="PANTHER" id="PTHR43792">
    <property type="entry name" value="GNAT FAMILY, PUTATIVE (AFU_ORTHOLOGUE AFUA_3G00765)-RELATED-RELATED"/>
    <property type="match status" value="1"/>
</dbReference>
<dbReference type="Gene3D" id="3.40.630.30">
    <property type="match status" value="2"/>
</dbReference>
<gene>
    <name evidence="2" type="ORF">D3P06_01950</name>
</gene>
<proteinExistence type="predicted"/>
<feature type="domain" description="N-acetyltransferase" evidence="1">
    <location>
        <begin position="27"/>
        <end position="171"/>
    </location>
</feature>
<dbReference type="Pfam" id="PF13302">
    <property type="entry name" value="Acetyltransf_3"/>
    <property type="match status" value="2"/>
</dbReference>
<dbReference type="InterPro" id="IPR051531">
    <property type="entry name" value="N-acetyltransferase"/>
</dbReference>
<dbReference type="InterPro" id="IPR000182">
    <property type="entry name" value="GNAT_dom"/>
</dbReference>